<evidence type="ECO:0000313" key="2">
    <source>
        <dbReference type="EMBL" id="MET1255648.1"/>
    </source>
</evidence>
<evidence type="ECO:0000256" key="1">
    <source>
        <dbReference type="SAM" id="Phobius"/>
    </source>
</evidence>
<comment type="caution">
    <text evidence="2">The sequence shown here is derived from an EMBL/GenBank/DDBJ whole genome shotgun (WGS) entry which is preliminary data.</text>
</comment>
<keyword evidence="1" id="KW-1133">Transmembrane helix</keyword>
<keyword evidence="1" id="KW-0472">Membrane</keyword>
<name>A0ABV2BUP1_9GAMM</name>
<dbReference type="Proteomes" id="UP001548189">
    <property type="component" value="Unassembled WGS sequence"/>
</dbReference>
<dbReference type="EMBL" id="JBEVCJ010000012">
    <property type="protein sequence ID" value="MET1255648.1"/>
    <property type="molecule type" value="Genomic_DNA"/>
</dbReference>
<accession>A0ABV2BUP1</accession>
<dbReference type="RefSeq" id="WP_353896234.1">
    <property type="nucleotide sequence ID" value="NZ_JBEVCJ010000012.1"/>
</dbReference>
<reference evidence="2 3" key="1">
    <citation type="submission" date="2024-06" db="EMBL/GenBank/DDBJ databases">
        <authorList>
            <person name="Li F."/>
        </authorList>
    </citation>
    <scope>NUCLEOTIDE SEQUENCE [LARGE SCALE GENOMIC DNA]</scope>
    <source>
        <strain evidence="2 3">GXAS 311</strain>
    </source>
</reference>
<evidence type="ECO:0000313" key="3">
    <source>
        <dbReference type="Proteomes" id="UP001548189"/>
    </source>
</evidence>
<gene>
    <name evidence="2" type="ORF">ABVT43_10975</name>
</gene>
<sequence length="125" mass="14001">MGLGKLGATKAAKIGGVVSVILISAYHIANHVLTDQSTHIRLIGTLAVVFVGILATWELNRLDQKYRVTDKVISELEKVITYLEKNMYQIKLNTYSLAGELLIGMIDVTKNRVINIAKYRLKRLF</sequence>
<keyword evidence="3" id="KW-1185">Reference proteome</keyword>
<organism evidence="2 3">
    <name type="scientific">Aliikangiella maris</name>
    <dbReference type="NCBI Taxonomy" id="3162458"/>
    <lineage>
        <taxon>Bacteria</taxon>
        <taxon>Pseudomonadati</taxon>
        <taxon>Pseudomonadota</taxon>
        <taxon>Gammaproteobacteria</taxon>
        <taxon>Oceanospirillales</taxon>
        <taxon>Pleioneaceae</taxon>
        <taxon>Aliikangiella</taxon>
    </lineage>
</organism>
<keyword evidence="1" id="KW-0812">Transmembrane</keyword>
<proteinExistence type="predicted"/>
<feature type="transmembrane region" description="Helical" evidence="1">
    <location>
        <begin position="39"/>
        <end position="57"/>
    </location>
</feature>
<protein>
    <submittedName>
        <fullName evidence="2">Uncharacterized protein</fullName>
    </submittedName>
</protein>
<feature type="transmembrane region" description="Helical" evidence="1">
    <location>
        <begin position="12"/>
        <end position="33"/>
    </location>
</feature>